<dbReference type="Pfam" id="PF17746">
    <property type="entry name" value="SfsA_N"/>
    <property type="match status" value="1"/>
</dbReference>
<comment type="similarity">
    <text evidence="1">Belongs to the SfsA family.</text>
</comment>
<feature type="domain" description="SfsA N-terminal OB" evidence="3">
    <location>
        <begin position="21"/>
        <end position="88"/>
    </location>
</feature>
<dbReference type="EMBL" id="CAKLDI010000001">
    <property type="protein sequence ID" value="CAH0532631.1"/>
    <property type="molecule type" value="Genomic_DNA"/>
</dbReference>
<dbReference type="NCBIfam" id="TIGR00230">
    <property type="entry name" value="sfsA"/>
    <property type="match status" value="1"/>
</dbReference>
<name>A0ABM8ZQP9_9VIBR</name>
<dbReference type="Proteomes" id="UP000838672">
    <property type="component" value="Unassembled WGS sequence"/>
</dbReference>
<sequence length="244" mass="27196">MPSPRPQVFYPLPELKSATLLRRYKRFLADVRDDQGHEFTIYCANTGAMTGCGVAGDRVFYSTSDNTKRKYAHTWELTLTQAGHWVCVNTARANDWMGTLLNAKAISGLDQYQQVQAEVPYGEERSRIDFLLTDTHLPTCYIEVKSCTLLDEQLGRGCGFFPDAVTKRGQKHLRELMAMQAQGARAVLLFAVLHTGISQVDAARHIDADYGALFDQAIASGVEVLVCYADINTQGIALKQAQWK</sequence>
<gene>
    <name evidence="1 4" type="primary">sfsA</name>
    <name evidence="4" type="ORF">VST7929_00471</name>
</gene>
<evidence type="ECO:0000259" key="2">
    <source>
        <dbReference type="Pfam" id="PF03749"/>
    </source>
</evidence>
<protein>
    <recommendedName>
        <fullName evidence="1">Sugar fermentation stimulation protein homolog</fullName>
    </recommendedName>
</protein>
<keyword evidence="5" id="KW-1185">Reference proteome</keyword>
<dbReference type="InterPro" id="IPR005224">
    <property type="entry name" value="SfsA"/>
</dbReference>
<feature type="domain" description="Sugar fermentation stimulation protein C-terminal" evidence="2">
    <location>
        <begin position="93"/>
        <end position="234"/>
    </location>
</feature>
<dbReference type="Gene3D" id="2.40.50.580">
    <property type="match status" value="1"/>
</dbReference>
<dbReference type="InterPro" id="IPR041465">
    <property type="entry name" value="SfsA_N"/>
</dbReference>
<dbReference type="RefSeq" id="WP_237464584.1">
    <property type="nucleotide sequence ID" value="NZ_CAKLDI010000001.1"/>
</dbReference>
<organism evidence="4 5">
    <name type="scientific">Vibrio stylophorae</name>
    <dbReference type="NCBI Taxonomy" id="659351"/>
    <lineage>
        <taxon>Bacteria</taxon>
        <taxon>Pseudomonadati</taxon>
        <taxon>Pseudomonadota</taxon>
        <taxon>Gammaproteobacteria</taxon>
        <taxon>Vibrionales</taxon>
        <taxon>Vibrionaceae</taxon>
        <taxon>Vibrio</taxon>
    </lineage>
</organism>
<dbReference type="InterPro" id="IPR040452">
    <property type="entry name" value="SfsA_C"/>
</dbReference>
<comment type="caution">
    <text evidence="4">The sequence shown here is derived from an EMBL/GenBank/DDBJ whole genome shotgun (WGS) entry which is preliminary data.</text>
</comment>
<reference evidence="4" key="1">
    <citation type="submission" date="2021-11" db="EMBL/GenBank/DDBJ databases">
        <authorList>
            <person name="Rodrigo-Torres L."/>
            <person name="Arahal R. D."/>
            <person name="Lucena T."/>
        </authorList>
    </citation>
    <scope>NUCLEOTIDE SEQUENCE</scope>
    <source>
        <strain evidence="4">CECT 7929</strain>
    </source>
</reference>
<evidence type="ECO:0000313" key="4">
    <source>
        <dbReference type="EMBL" id="CAH0532631.1"/>
    </source>
</evidence>
<proteinExistence type="inferred from homology"/>
<dbReference type="PANTHER" id="PTHR30545">
    <property type="entry name" value="SUGAR FERMENTATION STIMULATION PROTEIN A"/>
    <property type="match status" value="1"/>
</dbReference>
<evidence type="ECO:0000313" key="5">
    <source>
        <dbReference type="Proteomes" id="UP000838672"/>
    </source>
</evidence>
<dbReference type="CDD" id="cd22359">
    <property type="entry name" value="SfsA-like_bacterial"/>
    <property type="match status" value="1"/>
</dbReference>
<accession>A0ABM8ZQP9</accession>
<dbReference type="PANTHER" id="PTHR30545:SF2">
    <property type="entry name" value="SUGAR FERMENTATION STIMULATION PROTEIN A"/>
    <property type="match status" value="1"/>
</dbReference>
<evidence type="ECO:0000259" key="3">
    <source>
        <dbReference type="Pfam" id="PF17746"/>
    </source>
</evidence>
<dbReference type="Gene3D" id="3.40.1350.60">
    <property type="match status" value="1"/>
</dbReference>
<evidence type="ECO:0000256" key="1">
    <source>
        <dbReference type="HAMAP-Rule" id="MF_00095"/>
    </source>
</evidence>
<dbReference type="Pfam" id="PF03749">
    <property type="entry name" value="SfsA"/>
    <property type="match status" value="1"/>
</dbReference>
<dbReference type="HAMAP" id="MF_00095">
    <property type="entry name" value="SfsA"/>
    <property type="match status" value="1"/>
</dbReference>